<feature type="region of interest" description="Disordered" evidence="1">
    <location>
        <begin position="78"/>
        <end position="104"/>
    </location>
</feature>
<dbReference type="EMBL" id="CAUYUJ010018075">
    <property type="protein sequence ID" value="CAK0880456.1"/>
    <property type="molecule type" value="Genomic_DNA"/>
</dbReference>
<name>A0ABN9W313_9DINO</name>
<protein>
    <submittedName>
        <fullName evidence="2">Uncharacterized protein</fullName>
    </submittedName>
</protein>
<organism evidence="2 3">
    <name type="scientific">Prorocentrum cordatum</name>
    <dbReference type="NCBI Taxonomy" id="2364126"/>
    <lineage>
        <taxon>Eukaryota</taxon>
        <taxon>Sar</taxon>
        <taxon>Alveolata</taxon>
        <taxon>Dinophyceae</taxon>
        <taxon>Prorocentrales</taxon>
        <taxon>Prorocentraceae</taxon>
        <taxon>Prorocentrum</taxon>
    </lineage>
</organism>
<feature type="non-terminal residue" evidence="2">
    <location>
        <position position="1"/>
    </location>
</feature>
<gene>
    <name evidence="2" type="ORF">PCOR1329_LOCUS63591</name>
</gene>
<comment type="caution">
    <text evidence="2">The sequence shown here is derived from an EMBL/GenBank/DDBJ whole genome shotgun (WGS) entry which is preliminary data.</text>
</comment>
<sequence length="123" mass="13074">ILTMRVDCMGWRTGKVNDGLPAAAAGAVATRAAAGERGALGQVAPRKVWPGVRGGHRAPPLGARGRRRLAFRSATRRWCPRVSPSGQHRPGPGGAQPVRHAGGGRVLYAELADQRLHHARGRR</sequence>
<evidence type="ECO:0000256" key="1">
    <source>
        <dbReference type="SAM" id="MobiDB-lite"/>
    </source>
</evidence>
<evidence type="ECO:0000313" key="2">
    <source>
        <dbReference type="EMBL" id="CAK0880456.1"/>
    </source>
</evidence>
<dbReference type="Proteomes" id="UP001189429">
    <property type="component" value="Unassembled WGS sequence"/>
</dbReference>
<feature type="non-terminal residue" evidence="2">
    <location>
        <position position="123"/>
    </location>
</feature>
<evidence type="ECO:0000313" key="3">
    <source>
        <dbReference type="Proteomes" id="UP001189429"/>
    </source>
</evidence>
<accession>A0ABN9W313</accession>
<reference evidence="2" key="1">
    <citation type="submission" date="2023-10" db="EMBL/GenBank/DDBJ databases">
        <authorList>
            <person name="Chen Y."/>
            <person name="Shah S."/>
            <person name="Dougan E. K."/>
            <person name="Thang M."/>
            <person name="Chan C."/>
        </authorList>
    </citation>
    <scope>NUCLEOTIDE SEQUENCE [LARGE SCALE GENOMIC DNA]</scope>
</reference>
<proteinExistence type="predicted"/>
<keyword evidence="3" id="KW-1185">Reference proteome</keyword>